<proteinExistence type="predicted"/>
<evidence type="ECO:0000256" key="1">
    <source>
        <dbReference type="SAM" id="MobiDB-lite"/>
    </source>
</evidence>
<dbReference type="EMBL" id="HBUF01516529">
    <property type="protein sequence ID" value="CAG6747974.1"/>
    <property type="molecule type" value="Transcribed_RNA"/>
</dbReference>
<evidence type="ECO:0000313" key="2">
    <source>
        <dbReference type="EMBL" id="CAG6747974.1"/>
    </source>
</evidence>
<protein>
    <submittedName>
        <fullName evidence="2">Uncharacterized protein</fullName>
    </submittedName>
</protein>
<reference evidence="2" key="1">
    <citation type="submission" date="2021-05" db="EMBL/GenBank/DDBJ databases">
        <authorList>
            <person name="Alioto T."/>
            <person name="Alioto T."/>
            <person name="Gomez Garrido J."/>
        </authorList>
    </citation>
    <scope>NUCLEOTIDE SEQUENCE</scope>
</reference>
<accession>A0A8D9ED02</accession>
<feature type="compositionally biased region" description="Low complexity" evidence="1">
    <location>
        <begin position="80"/>
        <end position="95"/>
    </location>
</feature>
<dbReference type="AlphaFoldDB" id="A0A8D9ED02"/>
<feature type="region of interest" description="Disordered" evidence="1">
    <location>
        <begin position="69"/>
        <end position="103"/>
    </location>
</feature>
<organism evidence="2">
    <name type="scientific">Cacopsylla melanoneura</name>
    <dbReference type="NCBI Taxonomy" id="428564"/>
    <lineage>
        <taxon>Eukaryota</taxon>
        <taxon>Metazoa</taxon>
        <taxon>Ecdysozoa</taxon>
        <taxon>Arthropoda</taxon>
        <taxon>Hexapoda</taxon>
        <taxon>Insecta</taxon>
        <taxon>Pterygota</taxon>
        <taxon>Neoptera</taxon>
        <taxon>Paraneoptera</taxon>
        <taxon>Hemiptera</taxon>
        <taxon>Sternorrhyncha</taxon>
        <taxon>Psylloidea</taxon>
        <taxon>Psyllidae</taxon>
        <taxon>Psyllinae</taxon>
        <taxon>Cacopsylla</taxon>
    </lineage>
</organism>
<name>A0A8D9ED02_9HEMI</name>
<sequence length="103" mass="11603">MYLLLFKSLINYHQLLIGLPLTTLPSGGDDILLPSTFEKLEETVFIRGSKYSKYLGVKVKTIRTGNERVTSNKMRLPAPSSNNSKKLNTNNNNNQKLEKNTSC</sequence>